<dbReference type="SUPFAM" id="SSF53223">
    <property type="entry name" value="Aminoacid dehydrogenase-like, N-terminal domain"/>
    <property type="match status" value="1"/>
</dbReference>
<protein>
    <recommendedName>
        <fullName evidence="8">Quinate repressor protein</fullName>
    </recommendedName>
</protein>
<gene>
    <name evidence="6" type="ORF">LTR77_005465</name>
</gene>
<keyword evidence="7" id="KW-1185">Reference proteome</keyword>
<dbReference type="EMBL" id="JAVRRT010000008">
    <property type="protein sequence ID" value="KAK5169489.1"/>
    <property type="molecule type" value="Genomic_DNA"/>
</dbReference>
<feature type="domain" description="Quinate/shikimate 5-dehydrogenase/glutamyl-tRNA reductase" evidence="4">
    <location>
        <begin position="662"/>
        <end position="718"/>
    </location>
</feature>
<dbReference type="GO" id="GO:0003866">
    <property type="term" value="F:3-phosphoshikimate 1-carboxyvinyltransferase activity"/>
    <property type="evidence" value="ECO:0007669"/>
    <property type="project" value="TreeGrafter"/>
</dbReference>
<feature type="region of interest" description="Disordered" evidence="3">
    <location>
        <begin position="213"/>
        <end position="233"/>
    </location>
</feature>
<dbReference type="Gene3D" id="3.20.20.70">
    <property type="entry name" value="Aldolase class I"/>
    <property type="match status" value="1"/>
</dbReference>
<dbReference type="GO" id="GO:0004764">
    <property type="term" value="F:shikimate 3-dehydrogenase (NADP+) activity"/>
    <property type="evidence" value="ECO:0007669"/>
    <property type="project" value="InterPro"/>
</dbReference>
<comment type="caution">
    <text evidence="6">The sequence shown here is derived from an EMBL/GenBank/DDBJ whole genome shotgun (WGS) entry which is preliminary data.</text>
</comment>
<dbReference type="PANTHER" id="PTHR21090:SF27">
    <property type="entry name" value="QUINATE REPRESSOR PROTEIN"/>
    <property type="match status" value="1"/>
</dbReference>
<dbReference type="Pfam" id="PF01488">
    <property type="entry name" value="Shikimate_DH"/>
    <property type="match status" value="1"/>
</dbReference>
<comment type="similarity">
    <text evidence="1">In the 2nd section; belongs to the type-I 3-dehydroquinase family.</text>
</comment>
<dbReference type="InterPro" id="IPR013785">
    <property type="entry name" value="Aldolase_TIM"/>
</dbReference>
<dbReference type="GeneID" id="89926806"/>
<feature type="region of interest" description="Disordered" evidence="3">
    <location>
        <begin position="95"/>
        <end position="114"/>
    </location>
</feature>
<evidence type="ECO:0000256" key="3">
    <source>
        <dbReference type="SAM" id="MobiDB-lite"/>
    </source>
</evidence>
<organism evidence="6 7">
    <name type="scientific">Saxophila tyrrhenica</name>
    <dbReference type="NCBI Taxonomy" id="1690608"/>
    <lineage>
        <taxon>Eukaryota</taxon>
        <taxon>Fungi</taxon>
        <taxon>Dikarya</taxon>
        <taxon>Ascomycota</taxon>
        <taxon>Pezizomycotina</taxon>
        <taxon>Dothideomycetes</taxon>
        <taxon>Dothideomycetidae</taxon>
        <taxon>Mycosphaerellales</taxon>
        <taxon>Extremaceae</taxon>
        <taxon>Saxophila</taxon>
    </lineage>
</organism>
<dbReference type="Pfam" id="PF01487">
    <property type="entry name" value="DHquinase_I"/>
    <property type="match status" value="1"/>
</dbReference>
<dbReference type="Gene3D" id="3.40.50.10860">
    <property type="entry name" value="Leucine Dehydrogenase, chain A, domain 1"/>
    <property type="match status" value="1"/>
</dbReference>
<accession>A0AAV9PBJ9</accession>
<evidence type="ECO:0000313" key="6">
    <source>
        <dbReference type="EMBL" id="KAK5169489.1"/>
    </source>
</evidence>
<dbReference type="InterPro" id="IPR013708">
    <property type="entry name" value="Shikimate_DH-bd_N"/>
</dbReference>
<evidence type="ECO:0000256" key="2">
    <source>
        <dbReference type="ARBA" id="ARBA00009349"/>
    </source>
</evidence>
<reference evidence="6 7" key="1">
    <citation type="submission" date="2023-08" db="EMBL/GenBank/DDBJ databases">
        <title>Black Yeasts Isolated from many extreme environments.</title>
        <authorList>
            <person name="Coleine C."/>
            <person name="Stajich J.E."/>
            <person name="Selbmann L."/>
        </authorList>
    </citation>
    <scope>NUCLEOTIDE SEQUENCE [LARGE SCALE GENOMIC DNA]</scope>
    <source>
        <strain evidence="6 7">CCFEE 5935</strain>
    </source>
</reference>
<dbReference type="Gene3D" id="3.40.50.720">
    <property type="entry name" value="NAD(P)-binding Rossmann-like Domain"/>
    <property type="match status" value="1"/>
</dbReference>
<dbReference type="CDD" id="cd01065">
    <property type="entry name" value="NAD_bind_Shikimate_DH"/>
    <property type="match status" value="1"/>
</dbReference>
<dbReference type="InterPro" id="IPR027417">
    <property type="entry name" value="P-loop_NTPase"/>
</dbReference>
<comment type="similarity">
    <text evidence="2">In the N-terminal section; belongs to the shikimate kinase family.</text>
</comment>
<dbReference type="Proteomes" id="UP001337655">
    <property type="component" value="Unassembled WGS sequence"/>
</dbReference>
<dbReference type="RefSeq" id="XP_064658835.1">
    <property type="nucleotide sequence ID" value="XM_064802710.1"/>
</dbReference>
<feature type="region of interest" description="Disordered" evidence="3">
    <location>
        <begin position="1"/>
        <end position="54"/>
    </location>
</feature>
<dbReference type="InterPro" id="IPR046346">
    <property type="entry name" value="Aminoacid_DH-like_N_sf"/>
</dbReference>
<dbReference type="InterPro" id="IPR036291">
    <property type="entry name" value="NAD(P)-bd_dom_sf"/>
</dbReference>
<dbReference type="InterPro" id="IPR031322">
    <property type="entry name" value="Shikimate/glucono_kinase"/>
</dbReference>
<dbReference type="InterPro" id="IPR001381">
    <property type="entry name" value="DHquinase_I"/>
</dbReference>
<evidence type="ECO:0008006" key="8">
    <source>
        <dbReference type="Google" id="ProtNLM"/>
    </source>
</evidence>
<dbReference type="Pfam" id="PF01202">
    <property type="entry name" value="SKI"/>
    <property type="match status" value="1"/>
</dbReference>
<dbReference type="Gene3D" id="3.40.50.300">
    <property type="entry name" value="P-loop containing nucleotide triphosphate hydrolases"/>
    <property type="match status" value="1"/>
</dbReference>
<dbReference type="PANTHER" id="PTHR21090">
    <property type="entry name" value="AROM/DEHYDROQUINATE SYNTHASE"/>
    <property type="match status" value="1"/>
</dbReference>
<feature type="domain" description="Shikimate dehydrogenase substrate binding N-terminal" evidence="5">
    <location>
        <begin position="524"/>
        <end position="604"/>
    </location>
</feature>
<evidence type="ECO:0000259" key="4">
    <source>
        <dbReference type="Pfam" id="PF01488"/>
    </source>
</evidence>
<dbReference type="GO" id="GO:0003855">
    <property type="term" value="F:3-dehydroquinate dehydratase activity"/>
    <property type="evidence" value="ECO:0007669"/>
    <property type="project" value="InterPro"/>
</dbReference>
<sequence length="811" mass="88761">MSGLSATSARKTGPGPSRGDSPLISRSNTPSGVGNPEATDRFTDRSKKSKFVPRNAPFHPSASIVLIGIRGVGKRTLGVLAATTYGRRLRDTERAFQEATGSSSSSYRQSQGHQVYQTKRNEVLKDLLDANSNGAVIICSFADLEGAGVGIIRDFSRTHPVVHVVRDAAGIHECITALSEERINDLLVASSPRMRACSNYEYFNLTEPLPDVWKHSPSATQEHDQQNPEQPSGRTLALKSVERDFMRMLRNIAGKDANIPAHSFNYPLSQVSLERRTQTLAVRMNVADVLTSASDIDQMQVGADCIELVFDGDSDKSKSVFQDIARAFATVRRATILPIMIHIRHKQHALDSAMPRIFELVEFALRLSPELCAFNFFLRDEYLTPLLASKGSCIAVGVMELETRLAQGWKSDLCKEQLQRATRLGCSSFKITMPATAVGDVFDIDRFRRDEQVVKQPLPLAAFGTGTMGLLSRCFNTYLTAVDPAVQRQGAFADRLEQQQCSTAKTLTQSLFANSIFEPLRYFVFGADVSYSLSPAMHNAAYEACGMQYTYEARSTNSLEDLKVAFKQPDFGGASVAQPFKTTVMPILHGASPHATIIGAVNTVIPVRELSRDGNIPDDLTLITRRHQQGAVKAFYGFNTDWIGIRACIRRGLSPANTVRAHSTAVVCGAGGMARAAVYSLLSLGVKNICICNRTLNHATSLADHYNAIISAGSIPDLEPSSNDQPRVHVLPALSSPWPQDLRQPTMIVSGIPRQEAGQPPVQYSLPEEWLKSTTGGVVLELAYRQAASPLADQIRAKARQGWIFMDGIDM</sequence>
<dbReference type="InterPro" id="IPR006151">
    <property type="entry name" value="Shikm_DH/Glu-tRNA_Rdtase"/>
</dbReference>
<dbReference type="Pfam" id="PF08501">
    <property type="entry name" value="Shikimate_dh_N"/>
    <property type="match status" value="1"/>
</dbReference>
<dbReference type="GO" id="GO:0009423">
    <property type="term" value="P:chorismate biosynthetic process"/>
    <property type="evidence" value="ECO:0007669"/>
    <property type="project" value="TreeGrafter"/>
</dbReference>
<dbReference type="AlphaFoldDB" id="A0AAV9PBJ9"/>
<evidence type="ECO:0000313" key="7">
    <source>
        <dbReference type="Proteomes" id="UP001337655"/>
    </source>
</evidence>
<name>A0AAV9PBJ9_9PEZI</name>
<dbReference type="SUPFAM" id="SSF51735">
    <property type="entry name" value="NAD(P)-binding Rossmann-fold domains"/>
    <property type="match status" value="1"/>
</dbReference>
<feature type="compositionally biased region" description="Polar residues" evidence="3">
    <location>
        <begin position="1"/>
        <end position="10"/>
    </location>
</feature>
<evidence type="ECO:0000256" key="1">
    <source>
        <dbReference type="ARBA" id="ARBA00006477"/>
    </source>
</evidence>
<proteinExistence type="inferred from homology"/>
<evidence type="ECO:0000259" key="5">
    <source>
        <dbReference type="Pfam" id="PF08501"/>
    </source>
</evidence>